<evidence type="ECO:0000313" key="2">
    <source>
        <dbReference type="EMBL" id="KAL1852104.1"/>
    </source>
</evidence>
<sequence>MRRVGVTKLHYKRVRGLARITNHRTLGRRVGSAREGTRAWLTDVQCSDAEGSSRKFRGGWIGWKTSRASNGTCEYPEGRRVEGVGWGQREMRATFPVQAGCRAGEEGPCSCAPVCGRRFRVEPTTSHKEKKGCRQDRYPLGSSLAEEGSRHRDAGPSDLFPIHRVPDATGKEWKRRKERLTEQKKKEEDKEQRKKGKREIKARE</sequence>
<dbReference type="Proteomes" id="UP001586593">
    <property type="component" value="Unassembled WGS sequence"/>
</dbReference>
<keyword evidence="3" id="KW-1185">Reference proteome</keyword>
<comment type="caution">
    <text evidence="2">The sequence shown here is derived from an EMBL/GenBank/DDBJ whole genome shotgun (WGS) entry which is preliminary data.</text>
</comment>
<protein>
    <submittedName>
        <fullName evidence="2">Uncharacterized protein</fullName>
    </submittedName>
</protein>
<reference evidence="2 3" key="1">
    <citation type="journal article" date="2024" name="Commun. Biol.">
        <title>Comparative genomic analysis of thermophilic fungi reveals convergent evolutionary adaptations and gene losses.</title>
        <authorList>
            <person name="Steindorff A.S."/>
            <person name="Aguilar-Pontes M.V."/>
            <person name="Robinson A.J."/>
            <person name="Andreopoulos B."/>
            <person name="LaButti K."/>
            <person name="Kuo A."/>
            <person name="Mondo S."/>
            <person name="Riley R."/>
            <person name="Otillar R."/>
            <person name="Haridas S."/>
            <person name="Lipzen A."/>
            <person name="Grimwood J."/>
            <person name="Schmutz J."/>
            <person name="Clum A."/>
            <person name="Reid I.D."/>
            <person name="Moisan M.C."/>
            <person name="Butler G."/>
            <person name="Nguyen T.T.M."/>
            <person name="Dewar K."/>
            <person name="Conant G."/>
            <person name="Drula E."/>
            <person name="Henrissat B."/>
            <person name="Hansel C."/>
            <person name="Singer S."/>
            <person name="Hutchinson M.I."/>
            <person name="de Vries R.P."/>
            <person name="Natvig D.O."/>
            <person name="Powell A.J."/>
            <person name="Tsang A."/>
            <person name="Grigoriev I.V."/>
        </authorList>
    </citation>
    <scope>NUCLEOTIDE SEQUENCE [LARGE SCALE GENOMIC DNA]</scope>
    <source>
        <strain evidence="2 3">ATCC 24622</strain>
    </source>
</reference>
<dbReference type="EMBL" id="JAZHXJ010000755">
    <property type="protein sequence ID" value="KAL1852104.1"/>
    <property type="molecule type" value="Genomic_DNA"/>
</dbReference>
<proteinExistence type="predicted"/>
<organism evidence="2 3">
    <name type="scientific">Phialemonium thermophilum</name>
    <dbReference type="NCBI Taxonomy" id="223376"/>
    <lineage>
        <taxon>Eukaryota</taxon>
        <taxon>Fungi</taxon>
        <taxon>Dikarya</taxon>
        <taxon>Ascomycota</taxon>
        <taxon>Pezizomycotina</taxon>
        <taxon>Sordariomycetes</taxon>
        <taxon>Sordariomycetidae</taxon>
        <taxon>Cephalothecales</taxon>
        <taxon>Cephalothecaceae</taxon>
        <taxon>Phialemonium</taxon>
    </lineage>
</organism>
<evidence type="ECO:0000256" key="1">
    <source>
        <dbReference type="SAM" id="MobiDB-lite"/>
    </source>
</evidence>
<name>A0ABR3W391_9PEZI</name>
<evidence type="ECO:0000313" key="3">
    <source>
        <dbReference type="Proteomes" id="UP001586593"/>
    </source>
</evidence>
<feature type="region of interest" description="Disordered" evidence="1">
    <location>
        <begin position="122"/>
        <end position="204"/>
    </location>
</feature>
<gene>
    <name evidence="2" type="ORF">VTK73DRAFT_9283</name>
</gene>
<accession>A0ABR3W391</accession>
<feature type="compositionally biased region" description="Basic and acidic residues" evidence="1">
    <location>
        <begin position="122"/>
        <end position="137"/>
    </location>
</feature>
<feature type="compositionally biased region" description="Basic and acidic residues" evidence="1">
    <location>
        <begin position="179"/>
        <end position="192"/>
    </location>
</feature>